<evidence type="ECO:0000313" key="2">
    <source>
        <dbReference type="EMBL" id="CAE0626448.1"/>
    </source>
</evidence>
<protein>
    <recommendedName>
        <fullName evidence="1">Amine oxidase domain-containing protein</fullName>
    </recommendedName>
</protein>
<feature type="domain" description="Amine oxidase" evidence="1">
    <location>
        <begin position="18"/>
        <end position="505"/>
    </location>
</feature>
<reference evidence="2" key="1">
    <citation type="submission" date="2021-01" db="EMBL/GenBank/DDBJ databases">
        <authorList>
            <person name="Corre E."/>
            <person name="Pelletier E."/>
            <person name="Niang G."/>
            <person name="Scheremetjew M."/>
            <person name="Finn R."/>
            <person name="Kale V."/>
            <person name="Holt S."/>
            <person name="Cochrane G."/>
            <person name="Meng A."/>
            <person name="Brown T."/>
            <person name="Cohen L."/>
        </authorList>
    </citation>
    <scope>NUCLEOTIDE SEQUENCE</scope>
    <source>
        <strain evidence="2">CCMP3107</strain>
    </source>
</reference>
<dbReference type="PANTHER" id="PTHR46313:SF3">
    <property type="entry name" value="PROLYCOPENE ISOMERASE, CHLOROPLASTIC"/>
    <property type="match status" value="1"/>
</dbReference>
<dbReference type="InterPro" id="IPR045892">
    <property type="entry name" value="CrtISO-like"/>
</dbReference>
<name>A0A7S3XM47_HETAK</name>
<proteinExistence type="predicted"/>
<dbReference type="PRINTS" id="PR00419">
    <property type="entry name" value="ADXRDTASE"/>
</dbReference>
<gene>
    <name evidence="2" type="ORF">HAKA00212_LOCUS5123</name>
</gene>
<dbReference type="EMBL" id="HBIU01011631">
    <property type="protein sequence ID" value="CAE0626448.1"/>
    <property type="molecule type" value="Transcribed_RNA"/>
</dbReference>
<dbReference type="PANTHER" id="PTHR46313">
    <property type="match status" value="1"/>
</dbReference>
<dbReference type="AlphaFoldDB" id="A0A7S3XM47"/>
<dbReference type="InterPro" id="IPR002937">
    <property type="entry name" value="Amino_oxidase"/>
</dbReference>
<dbReference type="Pfam" id="PF01593">
    <property type="entry name" value="Amino_oxidase"/>
    <property type="match status" value="1"/>
</dbReference>
<organism evidence="2">
    <name type="scientific">Heterosigma akashiwo</name>
    <name type="common">Chromophytic alga</name>
    <name type="synonym">Heterosigma carterae</name>
    <dbReference type="NCBI Taxonomy" id="2829"/>
    <lineage>
        <taxon>Eukaryota</taxon>
        <taxon>Sar</taxon>
        <taxon>Stramenopiles</taxon>
        <taxon>Ochrophyta</taxon>
        <taxon>Raphidophyceae</taxon>
        <taxon>Chattonellales</taxon>
        <taxon>Chattonellaceae</taxon>
        <taxon>Heterosigma</taxon>
    </lineage>
</organism>
<dbReference type="InterPro" id="IPR036188">
    <property type="entry name" value="FAD/NAD-bd_sf"/>
</dbReference>
<sequence>MKQNIDDECDIVVIGAGIGGLCCAGLLAKEGYSVQVFESHTIPGGCAHSFVREGFHFDSGPTIYAGFSREPSNPLKTVLDRLGEDVPMIEYDGWGMLTPEGPFKFTMGPAPFRAELRRRAADPERALAEFDRLLARSQELHGAAMGLPASALRADGWAALPLLKYLPQLLRAAGEARTLQGPFTDVMAEVGVTDKFLTDWLNALAFSLSGLEADGTMGAAMAYTLADLHREGACLDYPRGGGGTLIEALVRGVEKHGGKLHLGKHVEEILVEGGRAAGVRLRSGGRNVRARRAVVSNAPVWNTVDLFPPGALPADVATAAKDIPKTESYLHLHLGIDGTGLDTSGLHPHYTVINSWEGIADPLNMMAISFPTLLDPSLAPEGCHVIHAYCAGNEPYGIWAEHPRGSPEYERLKQERGEALWRAVERIVPDVRQRAKVALVGSPVTHARFLRRADGTYGPVFDLQTQKFPQPDVIPMEGFLCCGDSISPGIGVPAVAVSGMNAAHTLMPVWRHLVLA</sequence>
<evidence type="ECO:0000259" key="1">
    <source>
        <dbReference type="Pfam" id="PF01593"/>
    </source>
</evidence>
<dbReference type="SUPFAM" id="SSF51905">
    <property type="entry name" value="FAD/NAD(P)-binding domain"/>
    <property type="match status" value="1"/>
</dbReference>
<dbReference type="Gene3D" id="3.50.50.60">
    <property type="entry name" value="FAD/NAD(P)-binding domain"/>
    <property type="match status" value="2"/>
</dbReference>
<dbReference type="GO" id="GO:0016491">
    <property type="term" value="F:oxidoreductase activity"/>
    <property type="evidence" value="ECO:0007669"/>
    <property type="project" value="InterPro"/>
</dbReference>
<accession>A0A7S3XM47</accession>
<dbReference type="GO" id="GO:0016116">
    <property type="term" value="P:carotenoid metabolic process"/>
    <property type="evidence" value="ECO:0007669"/>
    <property type="project" value="InterPro"/>
</dbReference>